<feature type="repeat" description="ANK" evidence="3">
    <location>
        <begin position="727"/>
        <end position="759"/>
    </location>
</feature>
<proteinExistence type="predicted"/>
<keyword evidence="1" id="KW-0677">Repeat</keyword>
<evidence type="ECO:0000256" key="3">
    <source>
        <dbReference type="PROSITE-ProRule" id="PRU00023"/>
    </source>
</evidence>
<feature type="repeat" description="ANK" evidence="3">
    <location>
        <begin position="440"/>
        <end position="472"/>
    </location>
</feature>
<feature type="repeat" description="ANK" evidence="3">
    <location>
        <begin position="891"/>
        <end position="923"/>
    </location>
</feature>
<evidence type="ECO:0000256" key="5">
    <source>
        <dbReference type="SAM" id="Phobius"/>
    </source>
</evidence>
<keyword evidence="5" id="KW-0472">Membrane</keyword>
<keyword evidence="5" id="KW-0812">Transmembrane</keyword>
<feature type="repeat" description="ANK" evidence="3">
    <location>
        <begin position="924"/>
        <end position="956"/>
    </location>
</feature>
<dbReference type="InterPro" id="IPR036770">
    <property type="entry name" value="Ankyrin_rpt-contain_sf"/>
</dbReference>
<dbReference type="PROSITE" id="PS50297">
    <property type="entry name" value="ANK_REP_REGION"/>
    <property type="match status" value="7"/>
</dbReference>
<keyword evidence="2 3" id="KW-0040">ANK repeat</keyword>
<comment type="caution">
    <text evidence="6">The sequence shown here is derived from an EMBL/GenBank/DDBJ whole genome shotgun (WGS) entry which is preliminary data.</text>
</comment>
<keyword evidence="5" id="KW-1133">Transmembrane helix</keyword>
<feature type="repeat" description="ANK" evidence="3">
    <location>
        <begin position="760"/>
        <end position="792"/>
    </location>
</feature>
<feature type="repeat" description="ANK" evidence="3">
    <location>
        <begin position="374"/>
        <end position="406"/>
    </location>
</feature>
<dbReference type="InterPro" id="IPR002110">
    <property type="entry name" value="Ankyrin_rpt"/>
</dbReference>
<feature type="transmembrane region" description="Helical" evidence="5">
    <location>
        <begin position="67"/>
        <end position="89"/>
    </location>
</feature>
<feature type="repeat" description="ANK" evidence="3">
    <location>
        <begin position="1042"/>
        <end position="1074"/>
    </location>
</feature>
<name>A0AAP5E8F4_9GAMM</name>
<reference evidence="6" key="1">
    <citation type="submission" date="2023-07" db="EMBL/GenBank/DDBJ databases">
        <title>Functional and genomic diversity of the sorghum phyllosphere microbiome.</title>
        <authorList>
            <person name="Shade A."/>
        </authorList>
    </citation>
    <scope>NUCLEOTIDE SEQUENCE</scope>
    <source>
        <strain evidence="6">SORGH_AS_0457</strain>
    </source>
</reference>
<dbReference type="Gene3D" id="1.25.40.20">
    <property type="entry name" value="Ankyrin repeat-containing domain"/>
    <property type="match status" value="5"/>
</dbReference>
<gene>
    <name evidence="6" type="ORF">QE424_000096</name>
</gene>
<dbReference type="AlphaFoldDB" id="A0AAP5E8F4"/>
<dbReference type="PROSITE" id="PS50088">
    <property type="entry name" value="ANK_REPEAT"/>
    <property type="match status" value="9"/>
</dbReference>
<protein>
    <submittedName>
        <fullName evidence="6">Ankyrin repeat protein</fullName>
    </submittedName>
</protein>
<evidence type="ECO:0000256" key="4">
    <source>
        <dbReference type="SAM" id="MobiDB-lite"/>
    </source>
</evidence>
<dbReference type="Proteomes" id="UP001226084">
    <property type="component" value="Unassembled WGS sequence"/>
</dbReference>
<feature type="repeat" description="ANK" evidence="3">
    <location>
        <begin position="858"/>
        <end position="890"/>
    </location>
</feature>
<feature type="repeat" description="ANK" evidence="3">
    <location>
        <begin position="341"/>
        <end position="373"/>
    </location>
</feature>
<dbReference type="SUPFAM" id="SSF48403">
    <property type="entry name" value="Ankyrin repeat"/>
    <property type="match status" value="2"/>
</dbReference>
<feature type="transmembrane region" description="Helical" evidence="5">
    <location>
        <begin position="96"/>
        <end position="115"/>
    </location>
</feature>
<evidence type="ECO:0000313" key="6">
    <source>
        <dbReference type="EMBL" id="MDQ1106937.1"/>
    </source>
</evidence>
<dbReference type="EMBL" id="JAUTAS010000001">
    <property type="protein sequence ID" value="MDQ1106937.1"/>
    <property type="molecule type" value="Genomic_DNA"/>
</dbReference>
<dbReference type="SMART" id="SM00248">
    <property type="entry name" value="ANK"/>
    <property type="match status" value="18"/>
</dbReference>
<accession>A0AAP5E8F4</accession>
<sequence length="1113" mass="116071">MTDIPRTRAAAIAFATGGLLSLAAVLGGVPAALGAALAQPAFALGVSWWRRSRAVPALPQLGRQDLPALLALWSVGPALLALLVAWPLAALHDSGSLAAVLGLSVAVSAALLGVWRTWPLWNEIERSDGSLARHWRTLAGRDLSAWRGLVVAALVVAICALVVVPAWPGLVPDGLRWTFALAVLIGSPLAHLALQRVAPADPLGSRSVLDLGSDPFAVAAQHDDPSQPLEPLAQHERLPALYEAARSGRVDRALQLLAAGADPQGLPDPTWRDQRSLVVLAAVLPDLRLLRELIARGVGVNTPHKGMTPLLAATRDSWHGRPEAVMTLLANGADSRAVDSDGNTPLHHAARSSDPGVAALLRDAAAEVDALNNDGWSPLAVACQVGNWRLARFLLERGARTEPAEGTPVLLAAAGTEEDDPAGVQLLLKHKARADARDRQRRSALHEAALAGHVDIIDVLLAAGANLESRDALSRTPWLEAARGGRAGVVEHLLPHKPDLHAVDVEGRNAVLLACMADNVSPLLVRRLLDLGIAADVSDPQGRRAVDIAAAAGRWAIVSLLDRSYPLPTAVSDGLASAGEDDSGQGSPALPDRPPLDLLREALGFGNVDGMASLARLCSPDELGGLLHDGELALDPHAVEWLLAHGAAPEVLDACGDTPMFALLARGIDAVPALQVLLRRGVSPTGAGGLARLLSACAQHDQAARGLEQLALELLERGADPFAASPAGDPPLSLAVRLGWLRLQQALLTLGVDREARDSHGMTALHLATALAREGSLKLLVQQGASPEARAADGQTPLGVALSIGRRDLADWLDWRVWQLPRRALRAADLPAAAMAGDADAVRRLNDLGFAVDVVDAQGCTALLRAAGGGHLAVVDLLLARGANPQHAAASGATPLSAAVSMRQIDIVSALLDAGAELEYKLPGGVTVLMLASALGLPDIAARLLTAGANVHAGDAQQLGPLHCAALYGFSARDRSRLLALLDTLLLAGAEPDQAAAGSVTPLLLLLGARAEPGTACDEQIVLAAVERLLDEDVSLDARDPRGFGPLHLAALHGLPLLVQRLLRAGADPDVRDALNRSPREIAVMRGFIDVAGEFEPRVPGVSSMARFLRDNG</sequence>
<evidence type="ECO:0000256" key="1">
    <source>
        <dbReference type="ARBA" id="ARBA00022737"/>
    </source>
</evidence>
<feature type="transmembrane region" description="Helical" evidence="5">
    <location>
        <begin position="145"/>
        <end position="167"/>
    </location>
</feature>
<dbReference type="Pfam" id="PF13857">
    <property type="entry name" value="Ank_5"/>
    <property type="match status" value="1"/>
</dbReference>
<feature type="transmembrane region" description="Helical" evidence="5">
    <location>
        <begin position="174"/>
        <end position="194"/>
    </location>
</feature>
<dbReference type="PANTHER" id="PTHR24198:SF165">
    <property type="entry name" value="ANKYRIN REPEAT-CONTAINING PROTEIN-RELATED"/>
    <property type="match status" value="1"/>
</dbReference>
<organism evidence="6 7">
    <name type="scientific">Stenotrophomonas rhizophila</name>
    <dbReference type="NCBI Taxonomy" id="216778"/>
    <lineage>
        <taxon>Bacteria</taxon>
        <taxon>Pseudomonadati</taxon>
        <taxon>Pseudomonadota</taxon>
        <taxon>Gammaproteobacteria</taxon>
        <taxon>Lysobacterales</taxon>
        <taxon>Lysobacteraceae</taxon>
        <taxon>Stenotrophomonas</taxon>
    </lineage>
</organism>
<evidence type="ECO:0000313" key="7">
    <source>
        <dbReference type="Proteomes" id="UP001226084"/>
    </source>
</evidence>
<dbReference type="PANTHER" id="PTHR24198">
    <property type="entry name" value="ANKYRIN REPEAT AND PROTEIN KINASE DOMAIN-CONTAINING PROTEIN"/>
    <property type="match status" value="1"/>
</dbReference>
<dbReference type="Pfam" id="PF12796">
    <property type="entry name" value="Ank_2"/>
    <property type="match status" value="5"/>
</dbReference>
<feature type="region of interest" description="Disordered" evidence="4">
    <location>
        <begin position="572"/>
        <end position="593"/>
    </location>
</feature>
<evidence type="ECO:0000256" key="2">
    <source>
        <dbReference type="ARBA" id="ARBA00023043"/>
    </source>
</evidence>
<dbReference type="RefSeq" id="WP_307105613.1">
    <property type="nucleotide sequence ID" value="NZ_JAUTAS010000001.1"/>
</dbReference>